<dbReference type="Gramene" id="HORVU.MOREX.r2.7HG0547580.1">
    <property type="protein sequence ID" value="HORVU.MOREX.r2.7HG0547580.1.CDS.1"/>
    <property type="gene ID" value="HORVU.MOREX.r2.7HG0547580"/>
</dbReference>
<proteinExistence type="predicted"/>
<dbReference type="EnsemblPlants" id="HORVU.MOREX.r3.7HG0659830.1">
    <property type="protein sequence ID" value="HORVU.MOREX.r3.7HG0659830.1.CDS1"/>
    <property type="gene ID" value="HORVU.MOREX.r3.7HG0659830"/>
</dbReference>
<keyword evidence="2" id="KW-1185">Reference proteome</keyword>
<evidence type="ECO:0000313" key="2">
    <source>
        <dbReference type="Proteomes" id="UP000011116"/>
    </source>
</evidence>
<name>A0A8I6Z272_HORVV</name>
<protein>
    <submittedName>
        <fullName evidence="1">Uncharacterized protein</fullName>
    </submittedName>
</protein>
<reference evidence="1" key="2">
    <citation type="submission" date="2020-10" db="EMBL/GenBank/DDBJ databases">
        <authorList>
            <person name="Scholz U."/>
            <person name="Mascher M."/>
            <person name="Fiebig A."/>
        </authorList>
    </citation>
    <scope>NUCLEOTIDE SEQUENCE [LARGE SCALE GENOMIC DNA]</scope>
    <source>
        <strain evidence="1">cv. Morex</strain>
    </source>
</reference>
<sequence>MHCQVGPVSRCTVKWGRKLTICQVGPTCLKNNLTPIDDHFNRPSGIWLFGSEKRRTGSNSHQMCRTGSNSHQMCRTGAIDPISWPCRG</sequence>
<dbReference type="Proteomes" id="UP000011116">
    <property type="component" value="Chromosome 7H"/>
</dbReference>
<accession>A0A8I6Z272</accession>
<reference evidence="1" key="3">
    <citation type="submission" date="2022-01" db="UniProtKB">
        <authorList>
            <consortium name="EnsemblPlants"/>
        </authorList>
    </citation>
    <scope>IDENTIFICATION</scope>
    <source>
        <strain evidence="1">subsp. vulgare</strain>
    </source>
</reference>
<dbReference type="AlphaFoldDB" id="A0A8I6Z272"/>
<dbReference type="Gramene" id="HORVU.MOREX.r3.7HG0659830.1">
    <property type="protein sequence ID" value="HORVU.MOREX.r3.7HG0659830.1.CDS1"/>
    <property type="gene ID" value="HORVU.MOREX.r3.7HG0659830"/>
</dbReference>
<evidence type="ECO:0000313" key="1">
    <source>
        <dbReference type="EnsemblPlants" id="HORVU.MOREX.r3.7HG0659830.1.CDS1"/>
    </source>
</evidence>
<organism evidence="1 2">
    <name type="scientific">Hordeum vulgare subsp. vulgare</name>
    <name type="common">Domesticated barley</name>
    <dbReference type="NCBI Taxonomy" id="112509"/>
    <lineage>
        <taxon>Eukaryota</taxon>
        <taxon>Viridiplantae</taxon>
        <taxon>Streptophyta</taxon>
        <taxon>Embryophyta</taxon>
        <taxon>Tracheophyta</taxon>
        <taxon>Spermatophyta</taxon>
        <taxon>Magnoliopsida</taxon>
        <taxon>Liliopsida</taxon>
        <taxon>Poales</taxon>
        <taxon>Poaceae</taxon>
        <taxon>BOP clade</taxon>
        <taxon>Pooideae</taxon>
        <taxon>Triticodae</taxon>
        <taxon>Triticeae</taxon>
        <taxon>Hordeinae</taxon>
        <taxon>Hordeum</taxon>
    </lineage>
</organism>
<reference evidence="2" key="1">
    <citation type="journal article" date="2012" name="Nature">
        <title>A physical, genetic and functional sequence assembly of the barley genome.</title>
        <authorList>
            <consortium name="The International Barley Genome Sequencing Consortium"/>
            <person name="Mayer K.F."/>
            <person name="Waugh R."/>
            <person name="Brown J.W."/>
            <person name="Schulman A."/>
            <person name="Langridge P."/>
            <person name="Platzer M."/>
            <person name="Fincher G.B."/>
            <person name="Muehlbauer G.J."/>
            <person name="Sato K."/>
            <person name="Close T.J."/>
            <person name="Wise R.P."/>
            <person name="Stein N."/>
        </authorList>
    </citation>
    <scope>NUCLEOTIDE SEQUENCE [LARGE SCALE GENOMIC DNA]</scope>
    <source>
        <strain evidence="2">cv. Morex</strain>
    </source>
</reference>